<protein>
    <submittedName>
        <fullName evidence="2">Transposon Ty3-I Gag-Pol polyprotein</fullName>
    </submittedName>
</protein>
<dbReference type="InterPro" id="IPR043502">
    <property type="entry name" value="DNA/RNA_pol_sf"/>
</dbReference>
<name>A0A438IQ79_VITVI</name>
<gene>
    <name evidence="2" type="primary">TY3B-I_141</name>
    <name evidence="2" type="ORF">CK203_033825</name>
</gene>
<dbReference type="AlphaFoldDB" id="A0A438IQ79"/>
<sequence length="317" mass="35875">MLAYKQMDHLTSTLKNPGRLLFGFNGGTTTSLGDVVLPIQADLVTLSMRCLVVDDLSPYNAIMGRVWLHKMKVIPYTYHQMVSYLREMGFSLPRIDQIVDATTGHGIISFLDAFSGYHQIPMFKPDEEKTVFVTLKGLYCYRVMPFGLNNAGATYQRLMKKIFKPLMAYNMKLNLAKCVFSISTGKFLGFMVTQREIEVNPTQVKAILETPAPNSKKELQRFTGCLIVLDEASRVSGSRVGLVLQSPFKELVEQAIHLSFSIFNNKVEYEAMLVGLGLLLLGWKLEAILNQLSSKFNESTKQMMNVRFDISLWWKNA</sequence>
<proteinExistence type="predicted"/>
<reference evidence="2 3" key="1">
    <citation type="journal article" date="2018" name="PLoS Genet.">
        <title>Population sequencing reveals clonal diversity and ancestral inbreeding in the grapevine cultivar Chardonnay.</title>
        <authorList>
            <person name="Roach M.J."/>
            <person name="Johnson D.L."/>
            <person name="Bohlmann J."/>
            <person name="van Vuuren H.J."/>
            <person name="Jones S.J."/>
            <person name="Pretorius I.S."/>
            <person name="Schmidt S.A."/>
            <person name="Borneman A.R."/>
        </authorList>
    </citation>
    <scope>NUCLEOTIDE SEQUENCE [LARGE SCALE GENOMIC DNA]</scope>
    <source>
        <strain evidence="3">cv. Chardonnay</strain>
        <tissue evidence="2">Leaf</tissue>
    </source>
</reference>
<dbReference type="PANTHER" id="PTHR24559">
    <property type="entry name" value="TRANSPOSON TY3-I GAG-POL POLYPROTEIN"/>
    <property type="match status" value="1"/>
</dbReference>
<dbReference type="PANTHER" id="PTHR24559:SF430">
    <property type="entry name" value="RNA-DIRECTED DNA POLYMERASE"/>
    <property type="match status" value="1"/>
</dbReference>
<dbReference type="EMBL" id="QGNW01000090">
    <property type="protein sequence ID" value="RVW98878.1"/>
    <property type="molecule type" value="Genomic_DNA"/>
</dbReference>
<evidence type="ECO:0000259" key="1">
    <source>
        <dbReference type="Pfam" id="PF00078"/>
    </source>
</evidence>
<dbReference type="InterPro" id="IPR043128">
    <property type="entry name" value="Rev_trsase/Diguanyl_cyclase"/>
</dbReference>
<dbReference type="InterPro" id="IPR000477">
    <property type="entry name" value="RT_dom"/>
</dbReference>
<dbReference type="Pfam" id="PF00078">
    <property type="entry name" value="RVT_1"/>
    <property type="match status" value="1"/>
</dbReference>
<dbReference type="CDD" id="cd01647">
    <property type="entry name" value="RT_LTR"/>
    <property type="match status" value="1"/>
</dbReference>
<accession>A0A438IQ79</accession>
<evidence type="ECO:0000313" key="3">
    <source>
        <dbReference type="Proteomes" id="UP000288805"/>
    </source>
</evidence>
<evidence type="ECO:0000313" key="2">
    <source>
        <dbReference type="EMBL" id="RVW98878.1"/>
    </source>
</evidence>
<dbReference type="SUPFAM" id="SSF56672">
    <property type="entry name" value="DNA/RNA polymerases"/>
    <property type="match status" value="1"/>
</dbReference>
<organism evidence="2 3">
    <name type="scientific">Vitis vinifera</name>
    <name type="common">Grape</name>
    <dbReference type="NCBI Taxonomy" id="29760"/>
    <lineage>
        <taxon>Eukaryota</taxon>
        <taxon>Viridiplantae</taxon>
        <taxon>Streptophyta</taxon>
        <taxon>Embryophyta</taxon>
        <taxon>Tracheophyta</taxon>
        <taxon>Spermatophyta</taxon>
        <taxon>Magnoliopsida</taxon>
        <taxon>eudicotyledons</taxon>
        <taxon>Gunneridae</taxon>
        <taxon>Pentapetalae</taxon>
        <taxon>rosids</taxon>
        <taxon>Vitales</taxon>
        <taxon>Vitaceae</taxon>
        <taxon>Viteae</taxon>
        <taxon>Vitis</taxon>
    </lineage>
</organism>
<dbReference type="InterPro" id="IPR053134">
    <property type="entry name" value="RNA-dir_DNA_polymerase"/>
</dbReference>
<dbReference type="Gene3D" id="3.30.70.270">
    <property type="match status" value="1"/>
</dbReference>
<comment type="caution">
    <text evidence="2">The sequence shown here is derived from an EMBL/GenBank/DDBJ whole genome shotgun (WGS) entry which is preliminary data.</text>
</comment>
<dbReference type="Proteomes" id="UP000288805">
    <property type="component" value="Unassembled WGS sequence"/>
</dbReference>
<feature type="domain" description="Reverse transcriptase" evidence="1">
    <location>
        <begin position="74"/>
        <end position="167"/>
    </location>
</feature>